<sequence length="195" mass="21528">MRVIGGSARGRRLKAPRGLRTRPMADKIREALFSMLDSLGIRPQRVLDLYAGSGAIGIETLSRGARWVDFVDRSAAACAVIRDNLTATGFADRGAVHCTTVQAFLRRPPREPYDFVIMDPPYADPTIHETMLAVARSPHVRDGTILVVGHSPRVPMPERLDGLEQLRDRCHGDSCVAIYVIRRGERAEAEDEGDP</sequence>
<accession>B9L2B4</accession>
<dbReference type="PROSITE" id="PS00092">
    <property type="entry name" value="N6_MTASE"/>
    <property type="match status" value="1"/>
</dbReference>
<dbReference type="Proteomes" id="UP000000447">
    <property type="component" value="Chromosome"/>
</dbReference>
<dbReference type="AlphaFoldDB" id="B9L2B4"/>
<dbReference type="SUPFAM" id="SSF53335">
    <property type="entry name" value="S-adenosyl-L-methionine-dependent methyltransferases"/>
    <property type="match status" value="1"/>
</dbReference>
<dbReference type="CDD" id="cd02440">
    <property type="entry name" value="AdoMet_MTases"/>
    <property type="match status" value="1"/>
</dbReference>
<dbReference type="KEGG" id="tro:trd_0096"/>
<reference evidence="3 4" key="1">
    <citation type="journal article" date="2009" name="PLoS ONE">
        <title>Complete genome sequence of the aerobic CO-oxidizing thermophile Thermomicrobium roseum.</title>
        <authorList>
            <person name="Wu D."/>
            <person name="Raymond J."/>
            <person name="Wu M."/>
            <person name="Chatterji S."/>
            <person name="Ren Q."/>
            <person name="Graham J.E."/>
            <person name="Bryant D.A."/>
            <person name="Robb F."/>
            <person name="Colman A."/>
            <person name="Tallon L.J."/>
            <person name="Badger J.H."/>
            <person name="Madupu R."/>
            <person name="Ward N.L."/>
            <person name="Eisen J.A."/>
        </authorList>
    </citation>
    <scope>NUCLEOTIDE SEQUENCE [LARGE SCALE GENOMIC DNA]</scope>
    <source>
        <strain evidence="4">ATCC 27502 / DSM 5159 / P-2</strain>
    </source>
</reference>
<evidence type="ECO:0000313" key="4">
    <source>
        <dbReference type="Proteomes" id="UP000000447"/>
    </source>
</evidence>
<dbReference type="RefSeq" id="WP_012641510.1">
    <property type="nucleotide sequence ID" value="NC_011959.1"/>
</dbReference>
<dbReference type="eggNOG" id="COG0742">
    <property type="taxonomic scope" value="Bacteria"/>
</dbReference>
<proteinExistence type="predicted"/>
<dbReference type="PANTHER" id="PTHR43542:SF1">
    <property type="entry name" value="METHYLTRANSFERASE"/>
    <property type="match status" value="1"/>
</dbReference>
<organism evidence="3 4">
    <name type="scientific">Thermomicrobium roseum (strain ATCC 27502 / DSM 5159 / P-2)</name>
    <dbReference type="NCBI Taxonomy" id="309801"/>
    <lineage>
        <taxon>Bacteria</taxon>
        <taxon>Pseudomonadati</taxon>
        <taxon>Thermomicrobiota</taxon>
        <taxon>Thermomicrobia</taxon>
        <taxon>Thermomicrobiales</taxon>
        <taxon>Thermomicrobiaceae</taxon>
        <taxon>Thermomicrobium</taxon>
    </lineage>
</organism>
<dbReference type="STRING" id="309801.trd_0096"/>
<keyword evidence="4" id="KW-1185">Reference proteome</keyword>
<dbReference type="InterPro" id="IPR004398">
    <property type="entry name" value="RNA_MeTrfase_RsmD"/>
</dbReference>
<dbReference type="GO" id="GO:0008168">
    <property type="term" value="F:methyltransferase activity"/>
    <property type="evidence" value="ECO:0007669"/>
    <property type="project" value="UniProtKB-KW"/>
</dbReference>
<dbReference type="EMBL" id="CP001275">
    <property type="protein sequence ID" value="ACM06368.1"/>
    <property type="molecule type" value="Genomic_DNA"/>
</dbReference>
<gene>
    <name evidence="3" type="ordered locus">trd_0096</name>
</gene>
<dbReference type="InterPro" id="IPR029063">
    <property type="entry name" value="SAM-dependent_MTases_sf"/>
</dbReference>
<dbReference type="InterPro" id="IPR002052">
    <property type="entry name" value="DNA_methylase_N6_adenine_CS"/>
</dbReference>
<dbReference type="GO" id="GO:0031167">
    <property type="term" value="P:rRNA methylation"/>
    <property type="evidence" value="ECO:0007669"/>
    <property type="project" value="InterPro"/>
</dbReference>
<dbReference type="PIRSF" id="PIRSF004553">
    <property type="entry name" value="CHP00095"/>
    <property type="match status" value="1"/>
</dbReference>
<dbReference type="Pfam" id="PF03602">
    <property type="entry name" value="Cons_hypoth95"/>
    <property type="match status" value="1"/>
</dbReference>
<dbReference type="OrthoDB" id="9803017at2"/>
<dbReference type="HOGENOM" id="CLU_075826_1_0_0"/>
<name>B9L2B4_THERP</name>
<protein>
    <submittedName>
        <fullName evidence="3">N6-adenine-specific methylase</fullName>
    </submittedName>
</protein>
<dbReference type="Gene3D" id="3.40.50.150">
    <property type="entry name" value="Vaccinia Virus protein VP39"/>
    <property type="match status" value="1"/>
</dbReference>
<evidence type="ECO:0000256" key="1">
    <source>
        <dbReference type="ARBA" id="ARBA00022603"/>
    </source>
</evidence>
<dbReference type="GO" id="GO:0003676">
    <property type="term" value="F:nucleic acid binding"/>
    <property type="evidence" value="ECO:0007669"/>
    <property type="project" value="InterPro"/>
</dbReference>
<keyword evidence="1 3" id="KW-0489">Methyltransferase</keyword>
<evidence type="ECO:0000313" key="3">
    <source>
        <dbReference type="EMBL" id="ACM06368.1"/>
    </source>
</evidence>
<keyword evidence="2" id="KW-0808">Transferase</keyword>
<dbReference type="PANTHER" id="PTHR43542">
    <property type="entry name" value="METHYLTRANSFERASE"/>
    <property type="match status" value="1"/>
</dbReference>
<evidence type="ECO:0000256" key="2">
    <source>
        <dbReference type="ARBA" id="ARBA00022679"/>
    </source>
</evidence>